<dbReference type="InterPro" id="IPR036259">
    <property type="entry name" value="MFS_trans_sf"/>
</dbReference>
<feature type="domain" description="Major facilitator superfamily (MFS) profile" evidence="7">
    <location>
        <begin position="13"/>
        <end position="402"/>
    </location>
</feature>
<evidence type="ECO:0000313" key="8">
    <source>
        <dbReference type="EMBL" id="MSU89307.1"/>
    </source>
</evidence>
<protein>
    <submittedName>
        <fullName evidence="8">MFS transporter</fullName>
    </submittedName>
</protein>
<organism evidence="8 9">
    <name type="scientific">Halovulum marinum</name>
    <dbReference type="NCBI Taxonomy" id="2662447"/>
    <lineage>
        <taxon>Bacteria</taxon>
        <taxon>Pseudomonadati</taxon>
        <taxon>Pseudomonadota</taxon>
        <taxon>Alphaproteobacteria</taxon>
        <taxon>Rhodobacterales</taxon>
        <taxon>Paracoccaceae</taxon>
        <taxon>Halovulum</taxon>
    </lineage>
</organism>
<proteinExistence type="predicted"/>
<dbReference type="GO" id="GO:0042908">
    <property type="term" value="P:xenobiotic transport"/>
    <property type="evidence" value="ECO:0007669"/>
    <property type="project" value="UniProtKB-ARBA"/>
</dbReference>
<evidence type="ECO:0000259" key="7">
    <source>
        <dbReference type="PROSITE" id="PS50850"/>
    </source>
</evidence>
<evidence type="ECO:0000256" key="2">
    <source>
        <dbReference type="ARBA" id="ARBA00022448"/>
    </source>
</evidence>
<dbReference type="EMBL" id="WIND01000003">
    <property type="protein sequence ID" value="MSU89307.1"/>
    <property type="molecule type" value="Genomic_DNA"/>
</dbReference>
<dbReference type="GO" id="GO:0022857">
    <property type="term" value="F:transmembrane transporter activity"/>
    <property type="evidence" value="ECO:0007669"/>
    <property type="project" value="InterPro"/>
</dbReference>
<feature type="transmembrane region" description="Helical" evidence="6">
    <location>
        <begin position="311"/>
        <end position="331"/>
    </location>
</feature>
<feature type="transmembrane region" description="Helical" evidence="6">
    <location>
        <begin position="256"/>
        <end position="275"/>
    </location>
</feature>
<keyword evidence="5 6" id="KW-0472">Membrane</keyword>
<comment type="caution">
    <text evidence="8">The sequence shown here is derived from an EMBL/GenBank/DDBJ whole genome shotgun (WGS) entry which is preliminary data.</text>
</comment>
<feature type="transmembrane region" description="Helical" evidence="6">
    <location>
        <begin position="287"/>
        <end position="305"/>
    </location>
</feature>
<feature type="transmembrane region" description="Helical" evidence="6">
    <location>
        <begin position="52"/>
        <end position="68"/>
    </location>
</feature>
<dbReference type="InterPro" id="IPR020846">
    <property type="entry name" value="MFS_dom"/>
</dbReference>
<feature type="transmembrane region" description="Helical" evidence="6">
    <location>
        <begin position="218"/>
        <end position="236"/>
    </location>
</feature>
<name>A0A6L5YYF1_9RHOB</name>
<dbReference type="Gene3D" id="1.20.1720.10">
    <property type="entry name" value="Multidrug resistance protein D"/>
    <property type="match status" value="1"/>
</dbReference>
<dbReference type="InterPro" id="IPR005829">
    <property type="entry name" value="Sugar_transporter_CS"/>
</dbReference>
<evidence type="ECO:0000256" key="3">
    <source>
        <dbReference type="ARBA" id="ARBA00022692"/>
    </source>
</evidence>
<feature type="transmembrane region" description="Helical" evidence="6">
    <location>
        <begin position="163"/>
        <end position="184"/>
    </location>
</feature>
<feature type="transmembrane region" description="Helical" evidence="6">
    <location>
        <begin position="343"/>
        <end position="367"/>
    </location>
</feature>
<dbReference type="GO" id="GO:0140115">
    <property type="term" value="P:export across plasma membrane"/>
    <property type="evidence" value="ECO:0007669"/>
    <property type="project" value="UniProtKB-ARBA"/>
</dbReference>
<dbReference type="Proteomes" id="UP000474957">
    <property type="component" value="Unassembled WGS sequence"/>
</dbReference>
<dbReference type="Pfam" id="PF07690">
    <property type="entry name" value="MFS_1"/>
    <property type="match status" value="1"/>
</dbReference>
<feature type="transmembrane region" description="Helical" evidence="6">
    <location>
        <begin position="109"/>
        <end position="126"/>
    </location>
</feature>
<keyword evidence="3 6" id="KW-0812">Transmembrane</keyword>
<dbReference type="PROSITE" id="PS00216">
    <property type="entry name" value="SUGAR_TRANSPORT_1"/>
    <property type="match status" value="1"/>
</dbReference>
<evidence type="ECO:0000256" key="1">
    <source>
        <dbReference type="ARBA" id="ARBA00004141"/>
    </source>
</evidence>
<evidence type="ECO:0000256" key="6">
    <source>
        <dbReference type="SAM" id="Phobius"/>
    </source>
</evidence>
<dbReference type="AlphaFoldDB" id="A0A6L5YYF1"/>
<accession>A0A6L5YYF1</accession>
<dbReference type="SUPFAM" id="SSF103473">
    <property type="entry name" value="MFS general substrate transporter"/>
    <property type="match status" value="1"/>
</dbReference>
<gene>
    <name evidence="8" type="ORF">GE300_06695</name>
</gene>
<feature type="transmembrane region" description="Helical" evidence="6">
    <location>
        <begin position="138"/>
        <end position="157"/>
    </location>
</feature>
<dbReference type="InterPro" id="IPR011701">
    <property type="entry name" value="MFS"/>
</dbReference>
<evidence type="ECO:0000313" key="9">
    <source>
        <dbReference type="Proteomes" id="UP000474957"/>
    </source>
</evidence>
<dbReference type="PROSITE" id="PS50850">
    <property type="entry name" value="MFS"/>
    <property type="match status" value="1"/>
</dbReference>
<dbReference type="PANTHER" id="PTHR23502:SF132">
    <property type="entry name" value="POLYAMINE TRANSPORTER 2-RELATED"/>
    <property type="match status" value="1"/>
</dbReference>
<keyword evidence="2" id="KW-0813">Transport</keyword>
<feature type="transmembrane region" description="Helical" evidence="6">
    <location>
        <begin position="373"/>
        <end position="394"/>
    </location>
</feature>
<dbReference type="PANTHER" id="PTHR23502">
    <property type="entry name" value="MAJOR FACILITATOR SUPERFAMILY"/>
    <property type="match status" value="1"/>
</dbReference>
<dbReference type="CDD" id="cd17320">
    <property type="entry name" value="MFS_MdfA_MDR_like"/>
    <property type="match status" value="1"/>
</dbReference>
<keyword evidence="4 6" id="KW-1133">Transmembrane helix</keyword>
<feature type="transmembrane region" description="Helical" evidence="6">
    <location>
        <begin position="12"/>
        <end position="32"/>
    </location>
</feature>
<dbReference type="RefSeq" id="WP_154445788.1">
    <property type="nucleotide sequence ID" value="NZ_WIND01000003.1"/>
</dbReference>
<sequence length="402" mass="42009">MRPGPNTPPLAEYIALVALMISIVALATDLMLPALDDIGRDLSVANANDAQMVVSAFFLGLAAGQMFVGPLSDSFGRKPVIYAGYALFVLGCILSMVTTSWSVMLLGRALQGLGAAAPRVVTVALVRDSYQGRAMARIMSFVMAVFILVPALAPAIGQGLVHLGGWRATFAGLIVPALVALIWFRLRMPETQPRAQRPPFSVARITAGLGQILRTRSAMGYTVSAGLIFGAFLGYLSSAQQVFQTTLQVGERFPLYFGIAALSVGASSVVNSRLVMRLGMRRLSRGALIGLTALSIAFLAPLAAFDGVPPLPLFMAWQLSSFFCIGILFGNLTALSMEDLGELAGLGAAFVGSLSTFMALPLGWAIGNGFDGTVIPLVTGFAVLGGAAMVTVSWTGRAAAAA</sequence>
<reference evidence="8 9" key="1">
    <citation type="submission" date="2019-10" db="EMBL/GenBank/DDBJ databases">
        <title>Cognatihalovulum marinum gen. nov. sp. nov., a new member of the family Rhodobacteraceae isolated from deep seawater of the Northwest Indian Ocean.</title>
        <authorList>
            <person name="Ruan C."/>
            <person name="Wang J."/>
            <person name="Zheng X."/>
            <person name="Song L."/>
            <person name="Zhu Y."/>
            <person name="Huang Y."/>
            <person name="Lu Z."/>
            <person name="Du W."/>
            <person name="Huang L."/>
            <person name="Dai X."/>
        </authorList>
    </citation>
    <scope>NUCLEOTIDE SEQUENCE [LARGE SCALE GENOMIC DNA]</scope>
    <source>
        <strain evidence="8 9">2CG4</strain>
    </source>
</reference>
<comment type="subcellular location">
    <subcellularLocation>
        <location evidence="1">Membrane</location>
        <topology evidence="1">Multi-pass membrane protein</topology>
    </subcellularLocation>
</comment>
<keyword evidence="9" id="KW-1185">Reference proteome</keyword>
<dbReference type="GO" id="GO:0005886">
    <property type="term" value="C:plasma membrane"/>
    <property type="evidence" value="ECO:0007669"/>
    <property type="project" value="TreeGrafter"/>
</dbReference>
<evidence type="ECO:0000256" key="5">
    <source>
        <dbReference type="ARBA" id="ARBA00023136"/>
    </source>
</evidence>
<feature type="transmembrane region" description="Helical" evidence="6">
    <location>
        <begin position="80"/>
        <end position="103"/>
    </location>
</feature>
<evidence type="ECO:0000256" key="4">
    <source>
        <dbReference type="ARBA" id="ARBA00022989"/>
    </source>
</evidence>